<feature type="transmembrane region" description="Helical" evidence="6">
    <location>
        <begin position="332"/>
        <end position="354"/>
    </location>
</feature>
<keyword evidence="5 6" id="KW-0472">Membrane</keyword>
<evidence type="ECO:0000256" key="2">
    <source>
        <dbReference type="ARBA" id="ARBA00005731"/>
    </source>
</evidence>
<evidence type="ECO:0000256" key="4">
    <source>
        <dbReference type="ARBA" id="ARBA00022989"/>
    </source>
</evidence>
<reference evidence="7" key="1">
    <citation type="submission" date="2014-11" db="EMBL/GenBank/DDBJ databases">
        <authorList>
            <person name="Otto D Thomas"/>
            <person name="Naeem Raeece"/>
        </authorList>
    </citation>
    <scope>NUCLEOTIDE SEQUENCE</scope>
</reference>
<protein>
    <recommendedName>
        <fullName evidence="8">EamA domain-containing protein</fullName>
    </recommendedName>
</protein>
<gene>
    <name evidence="7" type="ORF">Cvel_29632</name>
</gene>
<comment type="similarity">
    <text evidence="2">Belongs to the TMEM144 family.</text>
</comment>
<keyword evidence="4 6" id="KW-1133">Transmembrane helix</keyword>
<dbReference type="GO" id="GO:0015144">
    <property type="term" value="F:carbohydrate transmembrane transporter activity"/>
    <property type="evidence" value="ECO:0007669"/>
    <property type="project" value="InterPro"/>
</dbReference>
<comment type="subcellular location">
    <subcellularLocation>
        <location evidence="1">Membrane</location>
        <topology evidence="1">Multi-pass membrane protein</topology>
    </subcellularLocation>
</comment>
<name>A0A0G4HNV1_9ALVE</name>
<organism evidence="7">
    <name type="scientific">Chromera velia CCMP2878</name>
    <dbReference type="NCBI Taxonomy" id="1169474"/>
    <lineage>
        <taxon>Eukaryota</taxon>
        <taxon>Sar</taxon>
        <taxon>Alveolata</taxon>
        <taxon>Colpodellida</taxon>
        <taxon>Chromeraceae</taxon>
        <taxon>Chromera</taxon>
    </lineage>
</organism>
<dbReference type="InterPro" id="IPR012435">
    <property type="entry name" value="TMEM144"/>
</dbReference>
<dbReference type="GO" id="GO:0016020">
    <property type="term" value="C:membrane"/>
    <property type="evidence" value="ECO:0007669"/>
    <property type="project" value="UniProtKB-SubCell"/>
</dbReference>
<evidence type="ECO:0000256" key="5">
    <source>
        <dbReference type="ARBA" id="ARBA00023136"/>
    </source>
</evidence>
<evidence type="ECO:0008006" key="8">
    <source>
        <dbReference type="Google" id="ProtNLM"/>
    </source>
</evidence>
<dbReference type="EMBL" id="CDMZ01003317">
    <property type="protein sequence ID" value="CEM45909.1"/>
    <property type="molecule type" value="Genomic_DNA"/>
</dbReference>
<evidence type="ECO:0000256" key="1">
    <source>
        <dbReference type="ARBA" id="ARBA00004141"/>
    </source>
</evidence>
<evidence type="ECO:0000313" key="7">
    <source>
        <dbReference type="EMBL" id="CEM45909.1"/>
    </source>
</evidence>
<dbReference type="InterPro" id="IPR010651">
    <property type="entry name" value="Sugar_transport"/>
</dbReference>
<evidence type="ECO:0000256" key="3">
    <source>
        <dbReference type="ARBA" id="ARBA00022692"/>
    </source>
</evidence>
<feature type="transmembrane region" description="Helical" evidence="6">
    <location>
        <begin position="305"/>
        <end position="326"/>
    </location>
</feature>
<feature type="transmembrane region" description="Helical" evidence="6">
    <location>
        <begin position="37"/>
        <end position="58"/>
    </location>
</feature>
<accession>A0A0G4HNV1</accession>
<feature type="transmembrane region" description="Helical" evidence="6">
    <location>
        <begin position="240"/>
        <end position="265"/>
    </location>
</feature>
<sequence length="357" mass="36821">MSQATGLVAAVLSAVFNGSFPSLSKVPALKDLHVDEILFSTYVSMGVFLSSVIALAFLPLNSHIVNDEGAGTVLRFEPFGLLAGAILVGAFTFSFLAVPRVGVAIGQGVWSCAAMLISFMWGTVVNGDRIKSVGLAVAALFMLVIGGLGISLCTEVSKWVARKFPSMSESREAPTLLEGNAGVSERGGVTAEVIAEGAGHEGGSSAGRRAFGLVCALLVGVFGGSILLPESFITDKRNAGLSFVFWLGVGAAVFSLVVLGVHILVSSARISLDWRPALFGTLAGVVWNLGNVASVIGTHRVGYSVAYPIMQCSLLVGALWGILAFGEIKKQALPFFAGGAAVLLSGAVCLAFAVEPV</sequence>
<feature type="transmembrane region" description="Helical" evidence="6">
    <location>
        <begin position="79"/>
        <end position="98"/>
    </location>
</feature>
<dbReference type="PANTHER" id="PTHR16119">
    <property type="entry name" value="TRANSMEMBRANE PROTEIN 144"/>
    <property type="match status" value="1"/>
</dbReference>
<dbReference type="Pfam" id="PF07857">
    <property type="entry name" value="TMEM144"/>
    <property type="match status" value="1"/>
</dbReference>
<dbReference type="PhylomeDB" id="A0A0G4HNV1"/>
<feature type="transmembrane region" description="Helical" evidence="6">
    <location>
        <begin position="277"/>
        <end position="298"/>
    </location>
</feature>
<dbReference type="VEuPathDB" id="CryptoDB:Cvel_29632"/>
<dbReference type="PANTHER" id="PTHR16119:SF22">
    <property type="entry name" value="EAMA DOMAIN-CONTAINING PROTEIN"/>
    <property type="match status" value="1"/>
</dbReference>
<dbReference type="AlphaFoldDB" id="A0A0G4HNV1"/>
<feature type="transmembrane region" description="Helical" evidence="6">
    <location>
        <begin position="133"/>
        <end position="152"/>
    </location>
</feature>
<feature type="transmembrane region" description="Helical" evidence="6">
    <location>
        <begin position="104"/>
        <end position="121"/>
    </location>
</feature>
<proteinExistence type="inferred from homology"/>
<feature type="transmembrane region" description="Helical" evidence="6">
    <location>
        <begin position="210"/>
        <end position="228"/>
    </location>
</feature>
<evidence type="ECO:0000256" key="6">
    <source>
        <dbReference type="SAM" id="Phobius"/>
    </source>
</evidence>
<keyword evidence="3 6" id="KW-0812">Transmembrane</keyword>